<accession>A0A3M9XSJ4</accession>
<sequence length="512" mass="56853">MSADANRLKWVAPSVLASEQLWLGRAPPNWVHENYSLKAPHWRPWLDWYQRRLDGREAAEDIELLFATLPVDPREKDVAEQNAELARRIAELQEARNGEKRPPAGDQWDFFISYSSKDEADAREIVGILEQAGHSTFAQFKDIAPGNNFVREMQNGLESSQRFVALLSPDYEESDHCQAEWAAAYNRDPGGAGRKILPLLLRQTKLSSLASQIVFVNLVGLSGEARRQAILRALAPKPLPKPVENISAPFDFGWNAAHRVTVVAGPQNTPVFPFAGSDRDHHDRLDACRKTVERLIADLAAQRFNARPDYRITLETYLDELPAAPGSGNLLLADAEARVLRGLFEEDANILARALAERLNRILEFHIALRPFYPGVGRFYDDVRSGALSAPLPRDAIASFVEVVREHTPDIFEQSVSQGIDRVEEDFAPHPAAPAPQLEPGVLVPRPDPIEAPNPEKVQAFSITSTINAVYGAFLKGKDMGAAIKGWDDVAKKLGEHVEPVIEFLKNFTPGG</sequence>
<dbReference type="EMBL" id="QWDD01000001">
    <property type="protein sequence ID" value="RNJ51004.1"/>
    <property type="molecule type" value="Genomic_DNA"/>
</dbReference>
<proteinExistence type="predicted"/>
<gene>
    <name evidence="2" type="ORF">D1O30_16830</name>
</gene>
<comment type="caution">
    <text evidence="2">The sequence shown here is derived from an EMBL/GenBank/DDBJ whole genome shotgun (WGS) entry which is preliminary data.</text>
</comment>
<dbReference type="Gene3D" id="3.40.50.10140">
    <property type="entry name" value="Toll/interleukin-1 receptor homology (TIR) domain"/>
    <property type="match status" value="1"/>
</dbReference>
<dbReference type="SUPFAM" id="SSF52200">
    <property type="entry name" value="Toll/Interleukin receptor TIR domain"/>
    <property type="match status" value="1"/>
</dbReference>
<evidence type="ECO:0000313" key="3">
    <source>
        <dbReference type="Proteomes" id="UP000268623"/>
    </source>
</evidence>
<dbReference type="Pfam" id="PF13676">
    <property type="entry name" value="TIR_2"/>
    <property type="match status" value="1"/>
</dbReference>
<organism evidence="2 3">
    <name type="scientific">Methylocystis hirsuta</name>
    <dbReference type="NCBI Taxonomy" id="369798"/>
    <lineage>
        <taxon>Bacteria</taxon>
        <taxon>Pseudomonadati</taxon>
        <taxon>Pseudomonadota</taxon>
        <taxon>Alphaproteobacteria</taxon>
        <taxon>Hyphomicrobiales</taxon>
        <taxon>Methylocystaceae</taxon>
        <taxon>Methylocystis</taxon>
    </lineage>
</organism>
<dbReference type="Proteomes" id="UP000268623">
    <property type="component" value="Unassembled WGS sequence"/>
</dbReference>
<keyword evidence="3" id="KW-1185">Reference proteome</keyword>
<dbReference type="AlphaFoldDB" id="A0A3M9XSJ4"/>
<protein>
    <submittedName>
        <fullName evidence="2">Toll/interleukin-1 receptor domain-containing protein</fullName>
    </submittedName>
</protein>
<name>A0A3M9XSJ4_9HYPH</name>
<reference evidence="2 3" key="1">
    <citation type="submission" date="2018-08" db="EMBL/GenBank/DDBJ databases">
        <title>Genome sequence of Methylocystis hirsuta CSC1, a methanotroph able to accumulate PHAs.</title>
        <authorList>
            <person name="Bordel S."/>
            <person name="Rodriguez E."/>
            <person name="Gancedo J."/>
            <person name="Munoz R."/>
        </authorList>
    </citation>
    <scope>NUCLEOTIDE SEQUENCE [LARGE SCALE GENOMIC DNA]</scope>
    <source>
        <strain evidence="2 3">CSC1</strain>
    </source>
</reference>
<dbReference type="PROSITE" id="PS50104">
    <property type="entry name" value="TIR"/>
    <property type="match status" value="1"/>
</dbReference>
<dbReference type="InterPro" id="IPR000157">
    <property type="entry name" value="TIR_dom"/>
</dbReference>
<dbReference type="OrthoDB" id="8410829at2"/>
<dbReference type="SMART" id="SM00255">
    <property type="entry name" value="TIR"/>
    <property type="match status" value="1"/>
</dbReference>
<dbReference type="GO" id="GO:0007165">
    <property type="term" value="P:signal transduction"/>
    <property type="evidence" value="ECO:0007669"/>
    <property type="project" value="InterPro"/>
</dbReference>
<dbReference type="InterPro" id="IPR035897">
    <property type="entry name" value="Toll_tir_struct_dom_sf"/>
</dbReference>
<evidence type="ECO:0000313" key="2">
    <source>
        <dbReference type="EMBL" id="RNJ51004.1"/>
    </source>
</evidence>
<keyword evidence="2" id="KW-0675">Receptor</keyword>
<evidence type="ECO:0000259" key="1">
    <source>
        <dbReference type="PROSITE" id="PS50104"/>
    </source>
</evidence>
<feature type="domain" description="TIR" evidence="1">
    <location>
        <begin position="106"/>
        <end position="238"/>
    </location>
</feature>